<dbReference type="AlphaFoldDB" id="F3Z2E8"/>
<evidence type="ECO:0000313" key="4">
    <source>
        <dbReference type="Proteomes" id="UP000007844"/>
    </source>
</evidence>
<dbReference type="STRING" id="690850.Desaf_1856"/>
<dbReference type="SUPFAM" id="SSF53955">
    <property type="entry name" value="Lysozyme-like"/>
    <property type="match status" value="1"/>
</dbReference>
<protein>
    <submittedName>
        <fullName evidence="3">Lytic transglycosylase catalytic</fullName>
    </submittedName>
</protein>
<reference evidence="3 4" key="1">
    <citation type="journal article" date="2011" name="J. Bacteriol.">
        <title>Genome sequence of the mercury-methylating and pleomorphic Desulfovibrio africanus Strain Walvis Bay.</title>
        <authorList>
            <person name="Brown S.D."/>
            <person name="Wall J.D."/>
            <person name="Kucken A.M."/>
            <person name="Gilmour C.C."/>
            <person name="Podar M."/>
            <person name="Brandt C.C."/>
            <person name="Teshima H."/>
            <person name="Detter J.C."/>
            <person name="Han C.S."/>
            <person name="Land M.L."/>
            <person name="Lucas S."/>
            <person name="Han J."/>
            <person name="Pennacchio L."/>
            <person name="Nolan M."/>
            <person name="Pitluck S."/>
            <person name="Woyke T."/>
            <person name="Goodwin L."/>
            <person name="Palumbo A.V."/>
            <person name="Elias D.A."/>
        </authorList>
    </citation>
    <scope>NUCLEOTIDE SEQUENCE [LARGE SCALE GENOMIC DNA]</scope>
    <source>
        <strain evidence="3 4">Walvis Bay</strain>
    </source>
</reference>
<dbReference type="HOGENOM" id="CLU_027494_0_1_7"/>
<comment type="similarity">
    <text evidence="1">Belongs to the transglycosylase Slt family.</text>
</comment>
<dbReference type="PANTHER" id="PTHR37423:SF2">
    <property type="entry name" value="MEMBRANE-BOUND LYTIC MUREIN TRANSGLYCOSYLASE C"/>
    <property type="match status" value="1"/>
</dbReference>
<dbReference type="Gene3D" id="3.40.190.10">
    <property type="entry name" value="Periplasmic binding protein-like II"/>
    <property type="match status" value="2"/>
</dbReference>
<dbReference type="Pfam" id="PF01464">
    <property type="entry name" value="SLT"/>
    <property type="match status" value="1"/>
</dbReference>
<dbReference type="Gene3D" id="1.10.530.10">
    <property type="match status" value="1"/>
</dbReference>
<feature type="domain" description="Transglycosylase SLT" evidence="2">
    <location>
        <begin position="298"/>
        <end position="407"/>
    </location>
</feature>
<gene>
    <name evidence="3" type="ORF">Desaf_1856</name>
</gene>
<proteinExistence type="inferred from homology"/>
<dbReference type="CDD" id="cd13403">
    <property type="entry name" value="MLTF-like"/>
    <property type="match status" value="1"/>
</dbReference>
<dbReference type="eggNOG" id="COG4623">
    <property type="taxonomic scope" value="Bacteria"/>
</dbReference>
<evidence type="ECO:0000256" key="1">
    <source>
        <dbReference type="ARBA" id="ARBA00007734"/>
    </source>
</evidence>
<dbReference type="SUPFAM" id="SSF53850">
    <property type="entry name" value="Periplasmic binding protein-like II"/>
    <property type="match status" value="1"/>
</dbReference>
<dbReference type="Proteomes" id="UP000007844">
    <property type="component" value="Chromosome"/>
</dbReference>
<accession>F3Z2E8</accession>
<sequence precursor="true">MKSYHLHFFLLSRRRELLILAALSLSLAALVWLLLYRDVYFPGTVLRVAAPDMEIFQGRLSPYGSGPQRDLLEKFCAEQGIEARWLPISNWEEGWRLLRQGRADLLLGHGAFPPENLASAGIIEGPVLAESQAFILHNRDNFGPKAPFSPCDTPFFYQHSPAIEAVLKGLCQDDGEQTQGSPMDSVSLLPMFEALVEGGARLGVVDEASFRLWQPLFPQLQPSKVLSTAIQTRWYISSRRAWLAEALMQYLSGDSLAHDLSRLESRYWGFFPQDTSAYEIGYIRRVVRTVLPRYKKTILEAAKRERIDPLLLAAVIYQESRFRSRARSHTGVRGLMQLNMDTARMLGVTNRLDPLQSIQGGSSYLRRLNDRLNPLIQDPWERWFLTFAAYNQGFGHLEDAMKLARKQGLAPDHWRDVKKAFKLLTKKKYYKEATYGYTRGFEAEAYVDSIRYFYYVLYSLTLVPGPEADQLAPFVDATPSGWPDV</sequence>
<dbReference type="RefSeq" id="WP_014259944.1">
    <property type="nucleotide sequence ID" value="NC_016629.1"/>
</dbReference>
<dbReference type="KEGG" id="daf:Desaf_1856"/>
<dbReference type="InterPro" id="IPR023346">
    <property type="entry name" value="Lysozyme-like_dom_sf"/>
</dbReference>
<dbReference type="PANTHER" id="PTHR37423">
    <property type="entry name" value="SOLUBLE LYTIC MUREIN TRANSGLYCOSYLASE-RELATED"/>
    <property type="match status" value="1"/>
</dbReference>
<dbReference type="EMBL" id="CP003221">
    <property type="protein sequence ID" value="EGJ50188.1"/>
    <property type="molecule type" value="Genomic_DNA"/>
</dbReference>
<keyword evidence="4" id="KW-1185">Reference proteome</keyword>
<evidence type="ECO:0000313" key="3">
    <source>
        <dbReference type="EMBL" id="EGJ50188.1"/>
    </source>
</evidence>
<organism evidence="3 4">
    <name type="scientific">Desulfocurvibacter africanus subsp. africanus str. Walvis Bay</name>
    <dbReference type="NCBI Taxonomy" id="690850"/>
    <lineage>
        <taxon>Bacteria</taxon>
        <taxon>Pseudomonadati</taxon>
        <taxon>Thermodesulfobacteriota</taxon>
        <taxon>Desulfovibrionia</taxon>
        <taxon>Desulfovibrionales</taxon>
        <taxon>Desulfovibrionaceae</taxon>
        <taxon>Desulfocurvibacter</taxon>
    </lineage>
</organism>
<evidence type="ECO:0000259" key="2">
    <source>
        <dbReference type="Pfam" id="PF01464"/>
    </source>
</evidence>
<dbReference type="InterPro" id="IPR008258">
    <property type="entry name" value="Transglycosylase_SLT_dom_1"/>
</dbReference>
<name>F3Z2E8_DESAF</name>